<sequence>MNNLAKRGMKVVSSCLVCSQRVESTVHALRNCPTLKPVRALWPILKELRLLVEDMELLCMVLWRNWYRRNVQVHGTAQIHAVDVVPWARSFLADFKAANKVAEGPRRTCGVPVAPKWCLPENGVYKINTDAEADRKAGIGIIVRNWRGEVMASSSQMISRRLTNLSSLLNMSRYEKKFLMSDSKLNIIDAKRQSNILVVDSATLLKAALGFEVKETIATQSQTIKGMVDDDCASSTIPVYNVTSRILAMVIEWWNKHEIGTIFDEKELKE</sequence>
<dbReference type="GO" id="GO:0006511">
    <property type="term" value="P:ubiquitin-dependent protein catabolic process"/>
    <property type="evidence" value="ECO:0007669"/>
    <property type="project" value="InterPro"/>
</dbReference>
<evidence type="ECO:0000256" key="1">
    <source>
        <dbReference type="ARBA" id="ARBA00004906"/>
    </source>
</evidence>
<dbReference type="EMBL" id="JANJYJ010000001">
    <property type="protein sequence ID" value="KAK3228678.1"/>
    <property type="molecule type" value="Genomic_DNA"/>
</dbReference>
<name>A0AAE0B322_9ROSI</name>
<proteinExistence type="predicted"/>
<gene>
    <name evidence="3" type="ORF">Dsin_000559</name>
</gene>
<keyword evidence="4" id="KW-1185">Reference proteome</keyword>
<evidence type="ECO:0000259" key="2">
    <source>
        <dbReference type="Pfam" id="PF03931"/>
    </source>
</evidence>
<dbReference type="Gene3D" id="3.30.710.10">
    <property type="entry name" value="Potassium Channel Kv1.1, Chain A"/>
    <property type="match status" value="1"/>
</dbReference>
<feature type="domain" description="SKP1 component POZ" evidence="2">
    <location>
        <begin position="211"/>
        <end position="258"/>
    </location>
</feature>
<dbReference type="SUPFAM" id="SSF54695">
    <property type="entry name" value="POZ domain"/>
    <property type="match status" value="1"/>
</dbReference>
<comment type="pathway">
    <text evidence="1">Protein modification; protein ubiquitination.</text>
</comment>
<evidence type="ECO:0000313" key="3">
    <source>
        <dbReference type="EMBL" id="KAK3228678.1"/>
    </source>
</evidence>
<protein>
    <recommendedName>
        <fullName evidence="2">SKP1 component POZ domain-containing protein</fullName>
    </recommendedName>
</protein>
<dbReference type="Proteomes" id="UP001281410">
    <property type="component" value="Unassembled WGS sequence"/>
</dbReference>
<dbReference type="InterPro" id="IPR016073">
    <property type="entry name" value="Skp1_comp_POZ"/>
</dbReference>
<dbReference type="PANTHER" id="PTHR11165">
    <property type="entry name" value="SKP1"/>
    <property type="match status" value="1"/>
</dbReference>
<dbReference type="Pfam" id="PF03931">
    <property type="entry name" value="Skp1_POZ"/>
    <property type="match status" value="1"/>
</dbReference>
<dbReference type="AlphaFoldDB" id="A0AAE0B322"/>
<accession>A0AAE0B322</accession>
<evidence type="ECO:0000313" key="4">
    <source>
        <dbReference type="Proteomes" id="UP001281410"/>
    </source>
</evidence>
<comment type="caution">
    <text evidence="3">The sequence shown here is derived from an EMBL/GenBank/DDBJ whole genome shotgun (WGS) entry which is preliminary data.</text>
</comment>
<reference evidence="3" key="1">
    <citation type="journal article" date="2023" name="Plant J.">
        <title>Genome sequences and population genomics provide insights into the demographic history, inbreeding, and mutation load of two 'living fossil' tree species of Dipteronia.</title>
        <authorList>
            <person name="Feng Y."/>
            <person name="Comes H.P."/>
            <person name="Chen J."/>
            <person name="Zhu S."/>
            <person name="Lu R."/>
            <person name="Zhang X."/>
            <person name="Li P."/>
            <person name="Qiu J."/>
            <person name="Olsen K.M."/>
            <person name="Qiu Y."/>
        </authorList>
    </citation>
    <scope>NUCLEOTIDE SEQUENCE</scope>
    <source>
        <strain evidence="3">NBL</strain>
    </source>
</reference>
<organism evidence="3 4">
    <name type="scientific">Dipteronia sinensis</name>
    <dbReference type="NCBI Taxonomy" id="43782"/>
    <lineage>
        <taxon>Eukaryota</taxon>
        <taxon>Viridiplantae</taxon>
        <taxon>Streptophyta</taxon>
        <taxon>Embryophyta</taxon>
        <taxon>Tracheophyta</taxon>
        <taxon>Spermatophyta</taxon>
        <taxon>Magnoliopsida</taxon>
        <taxon>eudicotyledons</taxon>
        <taxon>Gunneridae</taxon>
        <taxon>Pentapetalae</taxon>
        <taxon>rosids</taxon>
        <taxon>malvids</taxon>
        <taxon>Sapindales</taxon>
        <taxon>Sapindaceae</taxon>
        <taxon>Hippocastanoideae</taxon>
        <taxon>Acereae</taxon>
        <taxon>Dipteronia</taxon>
    </lineage>
</organism>
<dbReference type="InterPro" id="IPR011333">
    <property type="entry name" value="SKP1/BTB/POZ_sf"/>
</dbReference>
<dbReference type="InterPro" id="IPR016897">
    <property type="entry name" value="SKP1"/>
</dbReference>